<evidence type="ECO:0000313" key="2">
    <source>
        <dbReference type="EMBL" id="RMA65795.1"/>
    </source>
</evidence>
<dbReference type="OrthoDB" id="9815802at2"/>
<feature type="signal peptide" evidence="1">
    <location>
        <begin position="1"/>
        <end position="18"/>
    </location>
</feature>
<keyword evidence="3" id="KW-1185">Reference proteome</keyword>
<feature type="chain" id="PRO_5018283522" evidence="1">
    <location>
        <begin position="19"/>
        <end position="1138"/>
    </location>
</feature>
<comment type="caution">
    <text evidence="2">The sequence shown here is derived from an EMBL/GenBank/DDBJ whole genome shotgun (WGS) entry which is preliminary data.</text>
</comment>
<proteinExistence type="predicted"/>
<dbReference type="RefSeq" id="WP_121905831.1">
    <property type="nucleotide sequence ID" value="NZ_REFC01000011.1"/>
</dbReference>
<evidence type="ECO:0000256" key="1">
    <source>
        <dbReference type="SAM" id="SignalP"/>
    </source>
</evidence>
<gene>
    <name evidence="2" type="ORF">BXY75_0208</name>
</gene>
<dbReference type="AlphaFoldDB" id="A0A3L9Z692"/>
<sequence>MKLCLFLFMCCIASLGYAQDVSSNERSKKVAIHDTITIDTVSINPAKFQILDARGRAIDTLQYTVDFRKSSILFSEEIQKLNDSVTIEYLRYPELLTRDYFQLDPKIIVENTGVVDRLYSLEQSDNKSLFTPFEGLNTAGSITRGITIGNNQNAVVNSELDLQITGKLSDDVSIRASIQDANIPTQEGGYSQSLDEFDQIFIELFSDNWNIRAGDIDLQNNNSYFGRFQKKVQGISLRGTVTHKNGAKTSAFAAGALVRGVFAKSAFVGQEGNQGPYKLVGPNGELFILIVSGSERVYVNGLLLERGETEDYLIDYNAGEIKFNSTYPVTANMRISVEYQYTDRNYTRFIGYGGGNYSSDNLDIGVYVYSENDAKNQPLQQNLSETQVDILQNAGDDRTQMIAPSAVPDTFSENRILYKMEVINGEQVFVYSTDPTDELFNVRFTLIGENAGNYILSESNAISRIFEYVAPVNGLPQGRYDPVIQLSAPTKLQIGGLNGSYHPSEKTRIDFEVAGSRNDLNLFSNLDDSNNDGFAGRLNAKQRILTSSDSLHVDGFGSIDFINEDFRNIERIYNIEFNRDWNLTNPMGNQRFVTSGIEVSHPKHGGGRYAFQNLEYSENFMGSRHEVVSDVRIKKIRATTNASYLNSTGDQFDSEFFRIHNRTAYSMKKAWVGGKFNLENNQIKKASKDSLTLGSQKYYSWETFAGIGDSTAVFVEGGYQYRLNDSLRNAKLREVSSSHTYFMKSRPLNGKNAQLTLFANYRLLKDKDGNDENEKSLNSRILYNQALFDNGIRLNTAIETNNGVIPRQEFTYVQVEAGQGVFTWNDYNNNGVQELEEFEVAQFQDEATYVRILLPNQVFLKIRENKFSQILTLNPQAWSGKEGFLKLLSHFYNQTSYVIDRKVKRRNDTFNINPFEDGGEDQLGLTLNFRNALFYNRGKQLFTTSYTYLSTSGSNLLSLGLQENKLKSHQLHFNHKFWESWLLNLKSSLGTNESISENFENRNYSLDTYEIFPKLSYLLTKQTRFDVFYQFMNKDNSLGEMESLDQQKLGFSFSYTNAEKISINGEFNYIDNNFKGSAFSPVAYQILEGLQPGVNFTWRLLFQKRITKYLDANLSYFGRDSKSAKTIHTGSVQLRAYF</sequence>
<accession>A0A3L9Z692</accession>
<name>A0A3L9Z692_9FLAO</name>
<organism evidence="2 3">
    <name type="scientific">Ulvibacter antarcticus</name>
    <dbReference type="NCBI Taxonomy" id="442714"/>
    <lineage>
        <taxon>Bacteria</taxon>
        <taxon>Pseudomonadati</taxon>
        <taxon>Bacteroidota</taxon>
        <taxon>Flavobacteriia</taxon>
        <taxon>Flavobacteriales</taxon>
        <taxon>Flavobacteriaceae</taxon>
        <taxon>Ulvibacter</taxon>
    </lineage>
</organism>
<dbReference type="Proteomes" id="UP000271339">
    <property type="component" value="Unassembled WGS sequence"/>
</dbReference>
<reference evidence="2 3" key="1">
    <citation type="submission" date="2018-10" db="EMBL/GenBank/DDBJ databases">
        <title>Genomic Encyclopedia of Archaeal and Bacterial Type Strains, Phase II (KMG-II): from individual species to whole genera.</title>
        <authorList>
            <person name="Goeker M."/>
        </authorList>
    </citation>
    <scope>NUCLEOTIDE SEQUENCE [LARGE SCALE GENOMIC DNA]</scope>
    <source>
        <strain evidence="2 3">DSM 23424</strain>
    </source>
</reference>
<dbReference type="EMBL" id="REFC01000011">
    <property type="protein sequence ID" value="RMA65795.1"/>
    <property type="molecule type" value="Genomic_DNA"/>
</dbReference>
<keyword evidence="1" id="KW-0732">Signal</keyword>
<evidence type="ECO:0000313" key="3">
    <source>
        <dbReference type="Proteomes" id="UP000271339"/>
    </source>
</evidence>
<protein>
    <submittedName>
        <fullName evidence="2">Uncharacterized protein</fullName>
    </submittedName>
</protein>